<gene>
    <name evidence="2" type="ORF">EI546_12365</name>
</gene>
<evidence type="ECO:0000313" key="3">
    <source>
        <dbReference type="Proteomes" id="UP000285517"/>
    </source>
</evidence>
<dbReference type="EMBL" id="CP034951">
    <property type="protein sequence ID" value="QAA82465.1"/>
    <property type="molecule type" value="Genomic_DNA"/>
</dbReference>
<feature type="domain" description="N-acetyltransferase" evidence="1">
    <location>
        <begin position="7"/>
        <end position="191"/>
    </location>
</feature>
<evidence type="ECO:0000313" key="2">
    <source>
        <dbReference type="EMBL" id="QAA82465.1"/>
    </source>
</evidence>
<dbReference type="InterPro" id="IPR016181">
    <property type="entry name" value="Acyl_CoA_acyltransferase"/>
</dbReference>
<accession>A0A410G5J6</accession>
<dbReference type="CDD" id="cd04301">
    <property type="entry name" value="NAT_SF"/>
    <property type="match status" value="1"/>
</dbReference>
<dbReference type="RefSeq" id="WP_128250830.1">
    <property type="nucleotide sequence ID" value="NZ_CP034951.1"/>
</dbReference>
<dbReference type="PROSITE" id="PS51186">
    <property type="entry name" value="GNAT"/>
    <property type="match status" value="1"/>
</dbReference>
<name>A0A410G5J6_9FLAO</name>
<dbReference type="Proteomes" id="UP000285517">
    <property type="component" value="Chromosome"/>
</dbReference>
<dbReference type="KEGG" id="aev:EI546_12365"/>
<keyword evidence="2" id="KW-0808">Transferase</keyword>
<dbReference type="Gene3D" id="3.40.630.30">
    <property type="match status" value="1"/>
</dbReference>
<dbReference type="GO" id="GO:0016747">
    <property type="term" value="F:acyltransferase activity, transferring groups other than amino-acyl groups"/>
    <property type="evidence" value="ECO:0007669"/>
    <property type="project" value="InterPro"/>
</dbReference>
<dbReference type="SUPFAM" id="SSF55729">
    <property type="entry name" value="Acyl-CoA N-acyltransferases (Nat)"/>
    <property type="match status" value="1"/>
</dbReference>
<dbReference type="PANTHER" id="PTHR43617">
    <property type="entry name" value="L-AMINO ACID N-ACETYLTRANSFERASE"/>
    <property type="match status" value="1"/>
</dbReference>
<dbReference type="Pfam" id="PF00583">
    <property type="entry name" value="Acetyltransf_1"/>
    <property type="match status" value="1"/>
</dbReference>
<sequence length="193" mass="21920">MNTFLFPHIRKAEPTDYKSVAPLIVQAMEDLACTFANTKNPLETYPLFENFFQQSGNQYSFENCLVYEENNEIEGSIIAYDGALLPEYREPFLKYISENYNVRDLVIENETMEGEVYIDTISVYPTYQGKGIGKKLLRAIQMKSAAEGHKKIGLLVDLNNPHAKKLYSSLGYKSVGTKKLGNGVYEHLQLTLV</sequence>
<keyword evidence="3" id="KW-1185">Reference proteome</keyword>
<proteinExistence type="predicted"/>
<dbReference type="InterPro" id="IPR050276">
    <property type="entry name" value="MshD_Acetyltransferase"/>
</dbReference>
<dbReference type="OrthoDB" id="5319888at2"/>
<dbReference type="InterPro" id="IPR000182">
    <property type="entry name" value="GNAT_dom"/>
</dbReference>
<reference evidence="2 3" key="1">
    <citation type="submission" date="2019-01" db="EMBL/GenBank/DDBJ databases">
        <title>Complete genome sequencing of Aequorivita sp. H23M31.</title>
        <authorList>
            <person name="Bae J.-W."/>
        </authorList>
    </citation>
    <scope>NUCLEOTIDE SEQUENCE [LARGE SCALE GENOMIC DNA]</scope>
    <source>
        <strain evidence="2 3">H23M31</strain>
    </source>
</reference>
<protein>
    <submittedName>
        <fullName evidence="2">GNAT family N-acetyltransferase</fullName>
    </submittedName>
</protein>
<dbReference type="AlphaFoldDB" id="A0A410G5J6"/>
<organism evidence="2 3">
    <name type="scientific">Aequorivita ciconiae</name>
    <dbReference type="NCBI Taxonomy" id="2494375"/>
    <lineage>
        <taxon>Bacteria</taxon>
        <taxon>Pseudomonadati</taxon>
        <taxon>Bacteroidota</taxon>
        <taxon>Flavobacteriia</taxon>
        <taxon>Flavobacteriales</taxon>
        <taxon>Flavobacteriaceae</taxon>
        <taxon>Aequorivita</taxon>
    </lineage>
</organism>
<dbReference type="PANTHER" id="PTHR43617:SF2">
    <property type="entry name" value="UPF0039 PROTEIN SLL0451"/>
    <property type="match status" value="1"/>
</dbReference>
<evidence type="ECO:0000259" key="1">
    <source>
        <dbReference type="PROSITE" id="PS51186"/>
    </source>
</evidence>